<dbReference type="SMART" id="SM00421">
    <property type="entry name" value="HTH_LUXR"/>
    <property type="match status" value="1"/>
</dbReference>
<dbReference type="Gene3D" id="1.10.10.10">
    <property type="entry name" value="Winged helix-like DNA-binding domain superfamily/Winged helix DNA-binding domain"/>
    <property type="match status" value="1"/>
</dbReference>
<dbReference type="CDD" id="cd06170">
    <property type="entry name" value="LuxR_C_like"/>
    <property type="match status" value="1"/>
</dbReference>
<name>A0A433MEP4_9BURK</name>
<dbReference type="InterPro" id="IPR000792">
    <property type="entry name" value="Tscrpt_reg_LuxR_C"/>
</dbReference>
<evidence type="ECO:0000256" key="3">
    <source>
        <dbReference type="ARBA" id="ARBA00023163"/>
    </source>
</evidence>
<dbReference type="EMBL" id="RXFT01000001">
    <property type="protein sequence ID" value="RUR66313.1"/>
    <property type="molecule type" value="Genomic_DNA"/>
</dbReference>
<feature type="region of interest" description="Disordered" evidence="4">
    <location>
        <begin position="51"/>
        <end position="78"/>
    </location>
</feature>
<feature type="domain" description="HTH luxR-type" evidence="5">
    <location>
        <begin position="328"/>
        <end position="391"/>
    </location>
</feature>
<keyword evidence="1" id="KW-0805">Transcription regulation</keyword>
<dbReference type="InterPro" id="IPR036388">
    <property type="entry name" value="WH-like_DNA-bd_sf"/>
</dbReference>
<evidence type="ECO:0000313" key="7">
    <source>
        <dbReference type="Proteomes" id="UP000281118"/>
    </source>
</evidence>
<evidence type="ECO:0000256" key="4">
    <source>
        <dbReference type="SAM" id="MobiDB-lite"/>
    </source>
</evidence>
<proteinExistence type="predicted"/>
<evidence type="ECO:0000259" key="5">
    <source>
        <dbReference type="PROSITE" id="PS50043"/>
    </source>
</evidence>
<keyword evidence="2" id="KW-0238">DNA-binding</keyword>
<dbReference type="OrthoDB" id="6120865at2"/>
<dbReference type="SUPFAM" id="SSF46894">
    <property type="entry name" value="C-terminal effector domain of the bipartite response regulators"/>
    <property type="match status" value="1"/>
</dbReference>
<evidence type="ECO:0000256" key="1">
    <source>
        <dbReference type="ARBA" id="ARBA00023015"/>
    </source>
</evidence>
<protein>
    <submittedName>
        <fullName evidence="6">Response regulator transcription factor</fullName>
    </submittedName>
</protein>
<accession>A0A433MEP4</accession>
<reference evidence="6 7" key="1">
    <citation type="submission" date="2018-12" db="EMBL/GenBank/DDBJ databases">
        <title>The genome sequences of Variovorax guangxiensis DSM 27352.</title>
        <authorList>
            <person name="Gao J."/>
            <person name="Sun J."/>
        </authorList>
    </citation>
    <scope>NUCLEOTIDE SEQUENCE [LARGE SCALE GENOMIC DNA]</scope>
    <source>
        <strain evidence="6 7">DSM 27352</strain>
    </source>
</reference>
<dbReference type="PRINTS" id="PR00038">
    <property type="entry name" value="HTHLUXR"/>
</dbReference>
<dbReference type="PANTHER" id="PTHR44688:SF16">
    <property type="entry name" value="DNA-BINDING TRANSCRIPTIONAL ACTIVATOR DEVR_DOSR"/>
    <property type="match status" value="1"/>
</dbReference>
<organism evidence="6 7">
    <name type="scientific">Variovorax guangxiensis</name>
    <dbReference type="NCBI Taxonomy" id="1775474"/>
    <lineage>
        <taxon>Bacteria</taxon>
        <taxon>Pseudomonadati</taxon>
        <taxon>Pseudomonadota</taxon>
        <taxon>Betaproteobacteria</taxon>
        <taxon>Burkholderiales</taxon>
        <taxon>Comamonadaceae</taxon>
        <taxon>Variovorax</taxon>
    </lineage>
</organism>
<dbReference type="Proteomes" id="UP000281118">
    <property type="component" value="Unassembled WGS sequence"/>
</dbReference>
<comment type="caution">
    <text evidence="6">The sequence shown here is derived from an EMBL/GenBank/DDBJ whole genome shotgun (WGS) entry which is preliminary data.</text>
</comment>
<dbReference type="GO" id="GO:0003677">
    <property type="term" value="F:DNA binding"/>
    <property type="evidence" value="ECO:0007669"/>
    <property type="project" value="UniProtKB-KW"/>
</dbReference>
<sequence length="391" mass="42614">MVGSSWCVLLARAALEAAPPMLQALHARPVPCFVVACGALAGPLLCPAPDRDPRAMPSRTPPSDPDAHPTRPTGGTEPLSLLRLARTTGSERFQHELLRRLLNEFRADHGAINTWHPRSFVSSVGIGYDLAAMSEQWNRINGAELDFITFAMRAQPEQAAFANDDDPRWKRTPPAWREFLSSHGIVHQMGVAIPFEGSETFVHLYLNRGPGSPAHTERDARALTALTPQIRESLLVNRLYAHARQGLDEEAQPLALTDADGWVLFANRAFCAAWPALSALAGATSPRLPRAWLSGHRTALRQLEAGGWSIEVGQDESGLRVALHRRPARDGIAALTPRQAEIARLYCMGHSGKDIGLRLGLSPATVRVHLRNAYSRAGVGSRAALRAWLGL</sequence>
<gene>
    <name evidence="6" type="ORF">EJP67_04490</name>
</gene>
<keyword evidence="3" id="KW-0804">Transcription</keyword>
<dbReference type="GO" id="GO:0006355">
    <property type="term" value="P:regulation of DNA-templated transcription"/>
    <property type="evidence" value="ECO:0007669"/>
    <property type="project" value="InterPro"/>
</dbReference>
<dbReference type="PROSITE" id="PS50043">
    <property type="entry name" value="HTH_LUXR_2"/>
    <property type="match status" value="1"/>
</dbReference>
<dbReference type="InterPro" id="IPR016032">
    <property type="entry name" value="Sig_transdc_resp-reg_C-effctor"/>
</dbReference>
<evidence type="ECO:0000313" key="6">
    <source>
        <dbReference type="EMBL" id="RUR66313.1"/>
    </source>
</evidence>
<evidence type="ECO:0000256" key="2">
    <source>
        <dbReference type="ARBA" id="ARBA00023125"/>
    </source>
</evidence>
<dbReference type="Pfam" id="PF00196">
    <property type="entry name" value="GerE"/>
    <property type="match status" value="1"/>
</dbReference>
<dbReference type="AlphaFoldDB" id="A0A433MEP4"/>
<dbReference type="PANTHER" id="PTHR44688">
    <property type="entry name" value="DNA-BINDING TRANSCRIPTIONAL ACTIVATOR DEVR_DOSR"/>
    <property type="match status" value="1"/>
</dbReference>